<feature type="domain" description="Transglycosylase SLT" evidence="1">
    <location>
        <begin position="111"/>
        <end position="195"/>
    </location>
</feature>
<comment type="caution">
    <text evidence="2">The sequence shown here is derived from an EMBL/GenBank/DDBJ whole genome shotgun (WGS) entry which is preliminary data.</text>
</comment>
<organism evidence="2 3">
    <name type="scientific">Hyalangium minutum</name>
    <dbReference type="NCBI Taxonomy" id="394096"/>
    <lineage>
        <taxon>Bacteria</taxon>
        <taxon>Pseudomonadati</taxon>
        <taxon>Myxococcota</taxon>
        <taxon>Myxococcia</taxon>
        <taxon>Myxococcales</taxon>
        <taxon>Cystobacterineae</taxon>
        <taxon>Archangiaceae</taxon>
        <taxon>Hyalangium</taxon>
    </lineage>
</organism>
<accession>A0A085WFX8</accession>
<gene>
    <name evidence="2" type="ORF">DB31_1064</name>
</gene>
<dbReference type="Gene3D" id="1.10.530.10">
    <property type="match status" value="1"/>
</dbReference>
<dbReference type="SUPFAM" id="SSF53955">
    <property type="entry name" value="Lysozyme-like"/>
    <property type="match status" value="1"/>
</dbReference>
<dbReference type="STRING" id="394096.DB31_1064"/>
<reference evidence="2 3" key="1">
    <citation type="submission" date="2014-04" db="EMBL/GenBank/DDBJ databases">
        <title>Genome assembly of Hyalangium minutum DSM 14724.</title>
        <authorList>
            <person name="Sharma G."/>
            <person name="Subramanian S."/>
        </authorList>
    </citation>
    <scope>NUCLEOTIDE SEQUENCE [LARGE SCALE GENOMIC DNA]</scope>
    <source>
        <strain evidence="2 3">DSM 14724</strain>
    </source>
</reference>
<protein>
    <recommendedName>
        <fullName evidence="1">Transglycosylase SLT domain-containing protein</fullName>
    </recommendedName>
</protein>
<dbReference type="InterPro" id="IPR023346">
    <property type="entry name" value="Lysozyme-like_dom_sf"/>
</dbReference>
<evidence type="ECO:0000259" key="1">
    <source>
        <dbReference type="Pfam" id="PF01464"/>
    </source>
</evidence>
<dbReference type="InterPro" id="IPR008258">
    <property type="entry name" value="Transglycosylase_SLT_dom_1"/>
</dbReference>
<proteinExistence type="predicted"/>
<dbReference type="Pfam" id="PF01464">
    <property type="entry name" value="SLT"/>
    <property type="match status" value="1"/>
</dbReference>
<dbReference type="AlphaFoldDB" id="A0A085WFX8"/>
<dbReference type="Proteomes" id="UP000028725">
    <property type="component" value="Unassembled WGS sequence"/>
</dbReference>
<name>A0A085WFX8_9BACT</name>
<evidence type="ECO:0000313" key="2">
    <source>
        <dbReference type="EMBL" id="KFE66591.1"/>
    </source>
</evidence>
<keyword evidence="3" id="KW-1185">Reference proteome</keyword>
<sequence length="237" mass="26346">MGGMLGALLGSACAHPESQARNALAAQARTEVAARSTSGASLAPAPMPPPLPPGPRFAQVREERGRAWKQEWNLIIAEALEDVGQPLLEDDKVPAGEVRALCPGYFESPREERKAFWALLFASIARLESGFDPESTFLEPRPLRTLSIGLLQLSYGDQERHEGCPLNPMDANITDPAVNLRCGVAILRNQLASRNTLFPRRYYYWSVLTRKREQIQRDFLLHRDQLGFCQPEAAAIR</sequence>
<evidence type="ECO:0000313" key="3">
    <source>
        <dbReference type="Proteomes" id="UP000028725"/>
    </source>
</evidence>
<dbReference type="EMBL" id="JMCB01000010">
    <property type="protein sequence ID" value="KFE66591.1"/>
    <property type="molecule type" value="Genomic_DNA"/>
</dbReference>